<accession>A0A922HRX9</accession>
<reference evidence="1" key="1">
    <citation type="submission" date="2013-05" db="EMBL/GenBank/DDBJ databases">
        <authorList>
            <person name="Yim A.K.Y."/>
            <person name="Chan T.F."/>
            <person name="Ji K.M."/>
            <person name="Liu X.Y."/>
            <person name="Zhou J.W."/>
            <person name="Li R.Q."/>
            <person name="Yang K.Y."/>
            <person name="Li J."/>
            <person name="Li M."/>
            <person name="Law P.T.W."/>
            <person name="Wu Y.L."/>
            <person name="Cai Z.L."/>
            <person name="Qin H."/>
            <person name="Bao Y."/>
            <person name="Leung R.K.K."/>
            <person name="Ng P.K.S."/>
            <person name="Zou J."/>
            <person name="Zhong X.J."/>
            <person name="Ran P.X."/>
            <person name="Zhong N.S."/>
            <person name="Liu Z.G."/>
            <person name="Tsui S.K.W."/>
        </authorList>
    </citation>
    <scope>NUCLEOTIDE SEQUENCE</scope>
    <source>
        <strain evidence="1">Derf</strain>
        <tissue evidence="1">Whole organism</tissue>
    </source>
</reference>
<reference evidence="1" key="2">
    <citation type="journal article" date="2022" name="Res Sq">
        <title>Comparative Genomics Reveals Insights into the Divergent Evolution of Astigmatic Mites and Household Pest Adaptations.</title>
        <authorList>
            <person name="Xiong Q."/>
            <person name="Wan A.T.-Y."/>
            <person name="Liu X.-Y."/>
            <person name="Fung C.S.-H."/>
            <person name="Xiao X."/>
            <person name="Malainual N."/>
            <person name="Hou J."/>
            <person name="Wang L."/>
            <person name="Wang M."/>
            <person name="Yang K."/>
            <person name="Cui Y."/>
            <person name="Leung E."/>
            <person name="Nong W."/>
            <person name="Shin S.-K."/>
            <person name="Au S."/>
            <person name="Jeong K.Y."/>
            <person name="Chew F.T."/>
            <person name="Hui J."/>
            <person name="Leung T.F."/>
            <person name="Tungtrongchitr A."/>
            <person name="Zhong N."/>
            <person name="Liu Z."/>
            <person name="Tsui S."/>
        </authorList>
    </citation>
    <scope>NUCLEOTIDE SEQUENCE</scope>
    <source>
        <strain evidence="1">Derf</strain>
        <tissue evidence="1">Whole organism</tissue>
    </source>
</reference>
<dbReference type="EMBL" id="ASGP02000005">
    <property type="protein sequence ID" value="KAH9506571.1"/>
    <property type="molecule type" value="Genomic_DNA"/>
</dbReference>
<name>A0A922HRX9_DERFA</name>
<keyword evidence="2" id="KW-1185">Reference proteome</keyword>
<evidence type="ECO:0000313" key="2">
    <source>
        <dbReference type="Proteomes" id="UP000790347"/>
    </source>
</evidence>
<sequence>MMLKKLQIIPPEKLNMNKMSAKVSRRNCCICEPQTKCLEFSLTIHLHSCLWAINHHHCICTKHDGLVYRQILYFRENKVISYKECSCLNILAFFNEIMSNDITFLIHRYCVNFFSLFLFEANTMLSFIFF</sequence>
<dbReference type="AlphaFoldDB" id="A0A922HRX9"/>
<protein>
    <submittedName>
        <fullName evidence="1">Uncharacterized protein</fullName>
    </submittedName>
</protein>
<organism evidence="1 2">
    <name type="scientific">Dermatophagoides farinae</name>
    <name type="common">American house dust mite</name>
    <dbReference type="NCBI Taxonomy" id="6954"/>
    <lineage>
        <taxon>Eukaryota</taxon>
        <taxon>Metazoa</taxon>
        <taxon>Ecdysozoa</taxon>
        <taxon>Arthropoda</taxon>
        <taxon>Chelicerata</taxon>
        <taxon>Arachnida</taxon>
        <taxon>Acari</taxon>
        <taxon>Acariformes</taxon>
        <taxon>Sarcoptiformes</taxon>
        <taxon>Astigmata</taxon>
        <taxon>Psoroptidia</taxon>
        <taxon>Analgoidea</taxon>
        <taxon>Pyroglyphidae</taxon>
        <taxon>Dermatophagoidinae</taxon>
        <taxon>Dermatophagoides</taxon>
    </lineage>
</organism>
<comment type="caution">
    <text evidence="1">The sequence shown here is derived from an EMBL/GenBank/DDBJ whole genome shotgun (WGS) entry which is preliminary data.</text>
</comment>
<gene>
    <name evidence="1" type="ORF">DERF_011297</name>
</gene>
<dbReference type="Proteomes" id="UP000790347">
    <property type="component" value="Unassembled WGS sequence"/>
</dbReference>
<proteinExistence type="predicted"/>
<evidence type="ECO:0000313" key="1">
    <source>
        <dbReference type="EMBL" id="KAH9506571.1"/>
    </source>
</evidence>